<dbReference type="RefSeq" id="WP_007895290.1">
    <property type="nucleotide sequence ID" value="NZ_AEUY02000005.1"/>
</dbReference>
<dbReference type="AlphaFoldDB" id="G5K9I8"/>
<keyword evidence="3" id="KW-1185">Reference proteome</keyword>
<evidence type="ECO:0000313" key="2">
    <source>
        <dbReference type="EMBL" id="EHI65310.1"/>
    </source>
</evidence>
<protein>
    <submittedName>
        <fullName evidence="2">Uncharacterized protein</fullName>
    </submittedName>
</protein>
<proteinExistence type="predicted"/>
<gene>
    <name evidence="2" type="ORF">STRPS_0732</name>
</gene>
<dbReference type="STRING" id="361101.GCA_900102825_00260"/>
<evidence type="ECO:0000256" key="1">
    <source>
        <dbReference type="SAM" id="MobiDB-lite"/>
    </source>
</evidence>
<evidence type="ECO:0000313" key="3">
    <source>
        <dbReference type="Proteomes" id="UP000003217"/>
    </source>
</evidence>
<reference evidence="2 3" key="1">
    <citation type="journal article" date="2014" name="Int. J. Syst. Evol. Microbiol.">
        <title>Phylogenomics and the dynamic genome evolution of the genus Streptococcus.</title>
        <authorList>
            <consortium name="The Broad Institute Genome Sequencing Platform"/>
            <person name="Richards V.P."/>
            <person name="Palmer S.R."/>
            <person name="Pavinski Bitar P.D."/>
            <person name="Qin X."/>
            <person name="Weinstock G.M."/>
            <person name="Highlander S.K."/>
            <person name="Town C.D."/>
            <person name="Burne R.A."/>
            <person name="Stanhope M.J."/>
        </authorList>
    </citation>
    <scope>NUCLEOTIDE SEQUENCE [LARGE SCALE GENOMIC DNA]</scope>
    <source>
        <strain evidence="2 3">LQ 940-04</strain>
    </source>
</reference>
<sequence length="146" mass="16104">MKKNKHVTPVLATNTLKVGLVSALFAGGVFVALGSAPSVSAATHSGNTYKASQRLTDDEIYERAKTLKLPKYISGSLYGILNQNSSVTYPKDEDNVTQPETPKETKRLTDDEIYERAKTLKLPKYIRGSLYGILNQNSSVTYPKDY</sequence>
<organism evidence="2 3">
    <name type="scientific">Streptococcus pseudoporcinus LQ 940-04</name>
    <dbReference type="NCBI Taxonomy" id="875093"/>
    <lineage>
        <taxon>Bacteria</taxon>
        <taxon>Bacillati</taxon>
        <taxon>Bacillota</taxon>
        <taxon>Bacilli</taxon>
        <taxon>Lactobacillales</taxon>
        <taxon>Streptococcaceae</taxon>
        <taxon>Streptococcus</taxon>
    </lineage>
</organism>
<dbReference type="EMBL" id="AEUY02000005">
    <property type="protein sequence ID" value="EHI65310.1"/>
    <property type="molecule type" value="Genomic_DNA"/>
</dbReference>
<accession>G5K9I8</accession>
<dbReference type="Proteomes" id="UP000003217">
    <property type="component" value="Unassembled WGS sequence"/>
</dbReference>
<feature type="region of interest" description="Disordered" evidence="1">
    <location>
        <begin position="88"/>
        <end position="107"/>
    </location>
</feature>
<dbReference type="OrthoDB" id="2237608at2"/>
<comment type="caution">
    <text evidence="2">The sequence shown here is derived from an EMBL/GenBank/DDBJ whole genome shotgun (WGS) entry which is preliminary data.</text>
</comment>
<name>G5K9I8_9STRE</name>
<dbReference type="GeneID" id="58555286"/>